<dbReference type="Gene3D" id="1.10.357.10">
    <property type="entry name" value="Tetracycline Repressor, domain 2"/>
    <property type="match status" value="1"/>
</dbReference>
<proteinExistence type="predicted"/>
<dbReference type="SUPFAM" id="SSF46689">
    <property type="entry name" value="Homeodomain-like"/>
    <property type="match status" value="1"/>
</dbReference>
<evidence type="ECO:0000313" key="6">
    <source>
        <dbReference type="EMBL" id="NEW69247.1"/>
    </source>
</evidence>
<feature type="DNA-binding region" description="H-T-H motif" evidence="4">
    <location>
        <begin position="16"/>
        <end position="35"/>
    </location>
</feature>
<dbReference type="SUPFAM" id="SSF48498">
    <property type="entry name" value="Tetracyclin repressor-like, C-terminal domain"/>
    <property type="match status" value="1"/>
</dbReference>
<evidence type="ECO:0000256" key="2">
    <source>
        <dbReference type="ARBA" id="ARBA00023125"/>
    </source>
</evidence>
<dbReference type="InterPro" id="IPR001647">
    <property type="entry name" value="HTH_TetR"/>
</dbReference>
<dbReference type="AlphaFoldDB" id="A0A6G4A9S5"/>
<evidence type="ECO:0000256" key="3">
    <source>
        <dbReference type="ARBA" id="ARBA00023163"/>
    </source>
</evidence>
<dbReference type="GO" id="GO:0003700">
    <property type="term" value="F:DNA-binding transcription factor activity"/>
    <property type="evidence" value="ECO:0007669"/>
    <property type="project" value="TreeGrafter"/>
</dbReference>
<accession>A0A6G4A9S5</accession>
<evidence type="ECO:0000256" key="1">
    <source>
        <dbReference type="ARBA" id="ARBA00023015"/>
    </source>
</evidence>
<name>A0A6G4A9S5_9ACTN</name>
<keyword evidence="2 4" id="KW-0238">DNA-binding</keyword>
<comment type="caution">
    <text evidence="6">The sequence shown here is derived from an EMBL/GenBank/DDBJ whole genome shotgun (WGS) entry which is preliminary data.</text>
</comment>
<dbReference type="PROSITE" id="PS50977">
    <property type="entry name" value="HTH_TETR_2"/>
    <property type="match status" value="1"/>
</dbReference>
<dbReference type="GO" id="GO:0000976">
    <property type="term" value="F:transcription cis-regulatory region binding"/>
    <property type="evidence" value="ECO:0007669"/>
    <property type="project" value="TreeGrafter"/>
</dbReference>
<evidence type="ECO:0000259" key="5">
    <source>
        <dbReference type="PROSITE" id="PS50977"/>
    </source>
</evidence>
<sequence>MAAAREAFTEGEMDIRIEEIARRAGVGVGTFYRHFETREALIEAVYGQRVDDLCGTAAHLLDTLAPDEALHEFLRRFIRHAAASRGMAVTLGTIMTSGSPVFARARSQMVDAIASLMTAAAATRSIREDIAPETVFRTMGGVCASHGQPEWEAGAHAVVDLLFDGLRYGATHSR</sequence>
<keyword evidence="1" id="KW-0805">Transcription regulation</keyword>
<dbReference type="Pfam" id="PF21597">
    <property type="entry name" value="TetR_C_43"/>
    <property type="match status" value="1"/>
</dbReference>
<dbReference type="PANTHER" id="PTHR30055:SF234">
    <property type="entry name" value="HTH-TYPE TRANSCRIPTIONAL REGULATOR BETI"/>
    <property type="match status" value="1"/>
</dbReference>
<protein>
    <submittedName>
        <fullName evidence="6">Helix-turn-helix transcriptional regulator</fullName>
    </submittedName>
</protein>
<dbReference type="PANTHER" id="PTHR30055">
    <property type="entry name" value="HTH-TYPE TRANSCRIPTIONAL REGULATOR RUTR"/>
    <property type="match status" value="1"/>
</dbReference>
<organism evidence="6 7">
    <name type="scientific">Streptomyces rhizosphaericus</name>
    <dbReference type="NCBI Taxonomy" id="114699"/>
    <lineage>
        <taxon>Bacteria</taxon>
        <taxon>Bacillati</taxon>
        <taxon>Actinomycetota</taxon>
        <taxon>Actinomycetes</taxon>
        <taxon>Kitasatosporales</taxon>
        <taxon>Streptomycetaceae</taxon>
        <taxon>Streptomyces</taxon>
        <taxon>Streptomyces violaceusniger group</taxon>
    </lineage>
</organism>
<dbReference type="EMBL" id="JAAIKT010000001">
    <property type="protein sequence ID" value="NEW69247.1"/>
    <property type="molecule type" value="Genomic_DNA"/>
</dbReference>
<keyword evidence="3" id="KW-0804">Transcription</keyword>
<dbReference type="InterPro" id="IPR050109">
    <property type="entry name" value="HTH-type_TetR-like_transc_reg"/>
</dbReference>
<dbReference type="Pfam" id="PF00440">
    <property type="entry name" value="TetR_N"/>
    <property type="match status" value="1"/>
</dbReference>
<evidence type="ECO:0000313" key="7">
    <source>
        <dbReference type="Proteomes" id="UP000476310"/>
    </source>
</evidence>
<keyword evidence="7" id="KW-1185">Reference proteome</keyword>
<dbReference type="Proteomes" id="UP000476310">
    <property type="component" value="Unassembled WGS sequence"/>
</dbReference>
<dbReference type="InterPro" id="IPR049445">
    <property type="entry name" value="TetR_SbtR-like_C"/>
</dbReference>
<dbReference type="InterPro" id="IPR009057">
    <property type="entry name" value="Homeodomain-like_sf"/>
</dbReference>
<reference evidence="6" key="1">
    <citation type="submission" date="2020-02" db="EMBL/GenBank/DDBJ databases">
        <title>A new Streptomyces sp. for controlling soil-borne diseases.</title>
        <authorList>
            <person name="Li X."/>
            <person name="Tian Y."/>
            <person name="Gao K."/>
        </authorList>
    </citation>
    <scope>NUCLEOTIDE SEQUENCE [LARGE SCALE GENOMIC DNA]</scope>
    <source>
        <strain evidence="6">0250</strain>
    </source>
</reference>
<dbReference type="InterPro" id="IPR036271">
    <property type="entry name" value="Tet_transcr_reg_TetR-rel_C_sf"/>
</dbReference>
<gene>
    <name evidence="6" type="ORF">G4H13_02220</name>
</gene>
<evidence type="ECO:0000256" key="4">
    <source>
        <dbReference type="PROSITE-ProRule" id="PRU00335"/>
    </source>
</evidence>
<feature type="domain" description="HTH tetR-type" evidence="5">
    <location>
        <begin position="1"/>
        <end position="53"/>
    </location>
</feature>